<dbReference type="GO" id="GO:0019700">
    <property type="term" value="P:organic phosphonate catabolic process"/>
    <property type="evidence" value="ECO:0007669"/>
    <property type="project" value="UniProtKB-UniRule"/>
</dbReference>
<keyword evidence="3 7" id="KW-0808">Transferase</keyword>
<feature type="modified residue" description="N6-(pyridoxal phosphate)lysine" evidence="7 9">
    <location>
        <position position="199"/>
    </location>
</feature>
<dbReference type="NCBIfam" id="NF010006">
    <property type="entry name" value="PRK13479.1"/>
    <property type="match status" value="1"/>
</dbReference>
<sequence>MHVSQLPDNPYILLTPGPLSTSKKVKAAMLRDWCTWDQDYNQLVQSIRSRLVHMASSDPEAYTTVLMQGSGTFCVEAVIGSVIPRNGKILIMTNGAYGKRIAQMAEVLGIYAIVLDAGETSPVSVKQLDEILKVDTSITHVAVVHVETTTGMINPVAEVAQVSKKYGKTVIVDAMSSFGGVPLDVAELGIDYLISSANKCIQGVPGFGFIIARREALHSCKGIARSLSLDLYDQWETMEQGNGKWRYTSPTHTVRAFDQALTELDDEGGVTQRFNRFTLNQRTLVEGMEKLGFKTLLSTDLQSPIITSFLYPDSPVFSFDEFYARIKQEGFVIYPGKITAAATFRIGNIGDVHLADIQRLLQGVEKQLFWKTTKNN</sequence>
<feature type="domain" description="Aminotransferase class V" evidence="10">
    <location>
        <begin position="24"/>
        <end position="309"/>
    </location>
</feature>
<dbReference type="SUPFAM" id="SSF53383">
    <property type="entry name" value="PLP-dependent transferases"/>
    <property type="match status" value="1"/>
</dbReference>
<evidence type="ECO:0000256" key="6">
    <source>
        <dbReference type="ARBA" id="ARBA00049460"/>
    </source>
</evidence>
<evidence type="ECO:0000259" key="10">
    <source>
        <dbReference type="Pfam" id="PF00266"/>
    </source>
</evidence>
<dbReference type="InterPro" id="IPR000192">
    <property type="entry name" value="Aminotrans_V_dom"/>
</dbReference>
<dbReference type="NCBIfam" id="TIGR03301">
    <property type="entry name" value="PhnW-AepZ"/>
    <property type="match status" value="1"/>
</dbReference>
<evidence type="ECO:0000256" key="1">
    <source>
        <dbReference type="ARBA" id="ARBA00001933"/>
    </source>
</evidence>
<protein>
    <recommendedName>
        <fullName evidence="7">2-aminoethylphosphonate--pyruvate transaminase</fullName>
        <ecNumber evidence="7">2.6.1.37</ecNumber>
    </recommendedName>
    <alternativeName>
        <fullName evidence="7">2-aminoethylphosphonate aminotransferase</fullName>
    </alternativeName>
    <alternativeName>
        <fullName evidence="7">AEP transaminase</fullName>
        <shortName evidence="7">AEPT</shortName>
    </alternativeName>
</protein>
<dbReference type="InterPro" id="IPR012703">
    <property type="entry name" value="NH2EtPonate_pyrv_transaminase"/>
</dbReference>
<dbReference type="InterPro" id="IPR024169">
    <property type="entry name" value="SP_NH2Trfase/AEP_transaminase"/>
</dbReference>
<keyword evidence="2 7" id="KW-0032">Aminotransferase</keyword>
<comment type="similarity">
    <text evidence="7">Belongs to the class-V pyridoxal-phosphate-dependent aminotransferase family. PhnW subfamily.</text>
</comment>
<dbReference type="PANTHER" id="PTHR42778">
    <property type="entry name" value="2-AMINOETHYLPHOSPHONATE--PYRUVATE TRANSAMINASE"/>
    <property type="match status" value="1"/>
</dbReference>
<dbReference type="PANTHER" id="PTHR42778:SF1">
    <property type="entry name" value="2-AMINOETHYLPHOSPHONATE--PYRUVATE TRANSAMINASE"/>
    <property type="match status" value="1"/>
</dbReference>
<dbReference type="Gene3D" id="3.90.1150.10">
    <property type="entry name" value="Aspartate Aminotransferase, domain 1"/>
    <property type="match status" value="1"/>
</dbReference>
<proteinExistence type="inferred from homology"/>
<dbReference type="InterPro" id="IPR015422">
    <property type="entry name" value="PyrdxlP-dep_Trfase_small"/>
</dbReference>
<comment type="function">
    <text evidence="7">Involved in phosphonate degradation.</text>
</comment>
<dbReference type="EMBL" id="JAAIKC010000008">
    <property type="protein sequence ID" value="NEW08108.1"/>
    <property type="molecule type" value="Genomic_DNA"/>
</dbReference>
<organism evidence="11">
    <name type="scientific">Paenibacillus sp. SYP-B3998</name>
    <dbReference type="NCBI Taxonomy" id="2678564"/>
    <lineage>
        <taxon>Bacteria</taxon>
        <taxon>Bacillati</taxon>
        <taxon>Bacillota</taxon>
        <taxon>Bacilli</taxon>
        <taxon>Bacillales</taxon>
        <taxon>Paenibacillaceae</taxon>
        <taxon>Paenibacillus</taxon>
    </lineage>
</organism>
<evidence type="ECO:0000256" key="3">
    <source>
        <dbReference type="ARBA" id="ARBA00022679"/>
    </source>
</evidence>
<evidence type="ECO:0000256" key="2">
    <source>
        <dbReference type="ARBA" id="ARBA00022576"/>
    </source>
</evidence>
<evidence type="ECO:0000256" key="8">
    <source>
        <dbReference type="PIRSR" id="PIRSR000524-1"/>
    </source>
</evidence>
<name>A0A6G4A1D4_9BACL</name>
<comment type="cofactor">
    <cofactor evidence="1 7 9">
        <name>pyridoxal 5'-phosphate</name>
        <dbReference type="ChEBI" id="CHEBI:597326"/>
    </cofactor>
</comment>
<accession>A0A6G4A1D4</accession>
<comment type="caution">
    <text evidence="11">The sequence shown here is derived from an EMBL/GenBank/DDBJ whole genome shotgun (WGS) entry which is preliminary data.</text>
</comment>
<dbReference type="Gene3D" id="3.40.640.10">
    <property type="entry name" value="Type I PLP-dependent aspartate aminotransferase-like (Major domain)"/>
    <property type="match status" value="1"/>
</dbReference>
<evidence type="ECO:0000313" key="11">
    <source>
        <dbReference type="EMBL" id="NEW08108.1"/>
    </source>
</evidence>
<keyword evidence="4 7" id="KW-0663">Pyridoxal phosphate</keyword>
<reference evidence="11" key="1">
    <citation type="submission" date="2020-02" db="EMBL/GenBank/DDBJ databases">
        <authorList>
            <person name="Shen X.-R."/>
            <person name="Zhang Y.-X."/>
        </authorList>
    </citation>
    <scope>NUCLEOTIDE SEQUENCE</scope>
    <source>
        <strain evidence="11">SYP-B3998</strain>
    </source>
</reference>
<comment type="catalytic activity">
    <reaction evidence="6 7">
        <text>(2-aminoethyl)phosphonate + pyruvate = phosphonoacetaldehyde + L-alanine</text>
        <dbReference type="Rhea" id="RHEA:17021"/>
        <dbReference type="ChEBI" id="CHEBI:15361"/>
        <dbReference type="ChEBI" id="CHEBI:57418"/>
        <dbReference type="ChEBI" id="CHEBI:57972"/>
        <dbReference type="ChEBI" id="CHEBI:58383"/>
        <dbReference type="EC" id="2.6.1.37"/>
    </reaction>
</comment>
<evidence type="ECO:0000256" key="5">
    <source>
        <dbReference type="ARBA" id="ARBA00023317"/>
    </source>
</evidence>
<dbReference type="GO" id="GO:0047304">
    <property type="term" value="F:2-aminoethylphosphonate-pyruvate transaminase activity"/>
    <property type="evidence" value="ECO:0007669"/>
    <property type="project" value="UniProtKB-UniRule"/>
</dbReference>
<evidence type="ECO:0000256" key="4">
    <source>
        <dbReference type="ARBA" id="ARBA00022898"/>
    </source>
</evidence>
<dbReference type="HAMAP" id="MF_01376">
    <property type="entry name" value="PhnW_aminotrans_5"/>
    <property type="match status" value="1"/>
</dbReference>
<dbReference type="NCBIfam" id="TIGR02326">
    <property type="entry name" value="transamin_PhnW"/>
    <property type="match status" value="1"/>
</dbReference>
<dbReference type="PIRSF" id="PIRSF000524">
    <property type="entry name" value="SPT"/>
    <property type="match status" value="1"/>
</dbReference>
<evidence type="ECO:0000256" key="9">
    <source>
        <dbReference type="PIRSR" id="PIRSR000524-50"/>
    </source>
</evidence>
<dbReference type="InterPro" id="IPR015424">
    <property type="entry name" value="PyrdxlP-dep_Trfase"/>
</dbReference>
<dbReference type="EC" id="2.6.1.37" evidence="7"/>
<gene>
    <name evidence="7 11" type="primary">phnW</name>
    <name evidence="11" type="ORF">GK047_19090</name>
</gene>
<evidence type="ECO:0000256" key="7">
    <source>
        <dbReference type="HAMAP-Rule" id="MF_01376"/>
    </source>
</evidence>
<keyword evidence="5 7" id="KW-0670">Pyruvate</keyword>
<comment type="subunit">
    <text evidence="7">Homodimer.</text>
</comment>
<feature type="binding site" evidence="8">
    <location>
        <position position="345"/>
    </location>
    <ligand>
        <name>substrate</name>
    </ligand>
</feature>
<dbReference type="Pfam" id="PF00266">
    <property type="entry name" value="Aminotran_5"/>
    <property type="match status" value="1"/>
</dbReference>
<dbReference type="AlphaFoldDB" id="A0A6G4A1D4"/>
<dbReference type="InterPro" id="IPR015421">
    <property type="entry name" value="PyrdxlP-dep_Trfase_major"/>
</dbReference>